<dbReference type="InterPro" id="IPR005474">
    <property type="entry name" value="Transketolase_N"/>
</dbReference>
<evidence type="ECO:0000256" key="4">
    <source>
        <dbReference type="ARBA" id="ARBA00023052"/>
    </source>
</evidence>
<evidence type="ECO:0000256" key="1">
    <source>
        <dbReference type="ARBA" id="ARBA00001964"/>
    </source>
</evidence>
<dbReference type="SUPFAM" id="SSF52518">
    <property type="entry name" value="Thiamin diphosphate-binding fold (THDP-binding)"/>
    <property type="match status" value="1"/>
</dbReference>
<comment type="cofactor">
    <cofactor evidence="1">
        <name>thiamine diphosphate</name>
        <dbReference type="ChEBI" id="CHEBI:58937"/>
    </cofactor>
</comment>
<sequence>MTTTYDEKAIATIRTLAADVVQEANSGHPGAPMGMAVMAHTLWTKIMNYSPKDPTWMGRDRFVLSNGHSCALQYIMLYLTGYESVSMADLKRFRKIESKTPGHPERHCTPGIEVVSMPCAKLFDEQPLEYRRSVLPFKVPIIAVEAAAEAGWYKYAHYVVCMRTFGGSGKGSDCMDLFGFTPKKLSKTVCDWLASTGKEVSAQGLAVATQFAPKAKRDLHYLHYH</sequence>
<keyword evidence="4" id="KW-0786">Thiamine pyrophosphate</keyword>
<dbReference type="InterPro" id="IPR033247">
    <property type="entry name" value="Transketolase_fam"/>
</dbReference>
<dbReference type="PROSITE" id="PS00801">
    <property type="entry name" value="TRANSKETOLASE_1"/>
    <property type="match status" value="1"/>
</dbReference>
<dbReference type="GO" id="GO:0004802">
    <property type="term" value="F:transketolase activity"/>
    <property type="evidence" value="ECO:0007669"/>
    <property type="project" value="TreeGrafter"/>
</dbReference>
<dbReference type="InterPro" id="IPR049557">
    <property type="entry name" value="Transketolase_CS"/>
</dbReference>
<dbReference type="PANTHER" id="PTHR43522">
    <property type="entry name" value="TRANSKETOLASE"/>
    <property type="match status" value="1"/>
</dbReference>
<evidence type="ECO:0000313" key="6">
    <source>
        <dbReference type="EMBL" id="ACF24557.1"/>
    </source>
</evidence>
<dbReference type="GO" id="GO:0005829">
    <property type="term" value="C:cytosol"/>
    <property type="evidence" value="ECO:0007669"/>
    <property type="project" value="TreeGrafter"/>
</dbReference>
<dbReference type="GO" id="GO:0005634">
    <property type="term" value="C:nucleus"/>
    <property type="evidence" value="ECO:0007669"/>
    <property type="project" value="TreeGrafter"/>
</dbReference>
<evidence type="ECO:0000259" key="5">
    <source>
        <dbReference type="Pfam" id="PF00456"/>
    </source>
</evidence>
<dbReference type="GO" id="GO:0046872">
    <property type="term" value="F:metal ion binding"/>
    <property type="evidence" value="ECO:0007669"/>
    <property type="project" value="UniProtKB-KW"/>
</dbReference>
<evidence type="ECO:0000256" key="3">
    <source>
        <dbReference type="ARBA" id="ARBA00022723"/>
    </source>
</evidence>
<dbReference type="GO" id="GO:0006098">
    <property type="term" value="P:pentose-phosphate shunt"/>
    <property type="evidence" value="ECO:0007669"/>
    <property type="project" value="TreeGrafter"/>
</dbReference>
<keyword evidence="3" id="KW-0479">Metal-binding</keyword>
<dbReference type="Pfam" id="PF00456">
    <property type="entry name" value="Transketolase_N"/>
    <property type="match status" value="1"/>
</dbReference>
<evidence type="ECO:0000256" key="2">
    <source>
        <dbReference type="ARBA" id="ARBA00022679"/>
    </source>
</evidence>
<name>B5A4K5_GYMST</name>
<keyword evidence="2" id="KW-0808">Transferase</keyword>
<dbReference type="SUPFAM" id="SSF52922">
    <property type="entry name" value="TK C-terminal domain-like"/>
    <property type="match status" value="1"/>
</dbReference>
<reference evidence="6" key="1">
    <citation type="journal article" date="2008" name="Mol. Biol. Evol.">
        <title>Nucleus-encoded periplastid-targeted EFL in chlorarachniophytes.</title>
        <authorList>
            <person name="Gile G.H."/>
            <person name="Keeling P.J."/>
        </authorList>
    </citation>
    <scope>NUCLEOTIDE SEQUENCE</scope>
    <source>
        <strain evidence="6">CCMP 2057</strain>
    </source>
</reference>
<dbReference type="InterPro" id="IPR009014">
    <property type="entry name" value="Transketo_C/PFOR_II"/>
</dbReference>
<dbReference type="AlphaFoldDB" id="B5A4K5"/>
<proteinExistence type="evidence at transcript level"/>
<dbReference type="InterPro" id="IPR029061">
    <property type="entry name" value="THDP-binding"/>
</dbReference>
<dbReference type="Gene3D" id="3.40.50.970">
    <property type="match status" value="1"/>
</dbReference>
<feature type="domain" description="Transketolase N-terminal" evidence="5">
    <location>
        <begin position="6"/>
        <end position="118"/>
    </location>
</feature>
<accession>B5A4K5</accession>
<organism evidence="6">
    <name type="scientific">Gymnochlora stellata</name>
    <dbReference type="NCBI Taxonomy" id="67809"/>
    <lineage>
        <taxon>Eukaryota</taxon>
        <taxon>Sar</taxon>
        <taxon>Rhizaria</taxon>
        <taxon>Cercozoa</taxon>
        <taxon>Chlorarachniophyceae</taxon>
        <taxon>Gymnochlora</taxon>
    </lineage>
</organism>
<dbReference type="EMBL" id="EU810289">
    <property type="protein sequence ID" value="ACF24557.1"/>
    <property type="molecule type" value="mRNA"/>
</dbReference>
<protein>
    <submittedName>
        <fullName evidence="6">Transketolase</fullName>
    </submittedName>
</protein>
<dbReference type="PANTHER" id="PTHR43522:SF2">
    <property type="entry name" value="TRANSKETOLASE 1-RELATED"/>
    <property type="match status" value="1"/>
</dbReference>